<dbReference type="EMBL" id="JASBNA010000010">
    <property type="protein sequence ID" value="KAK7688740.1"/>
    <property type="molecule type" value="Genomic_DNA"/>
</dbReference>
<dbReference type="Proteomes" id="UP001385951">
    <property type="component" value="Unassembled WGS sequence"/>
</dbReference>
<reference evidence="1 2" key="1">
    <citation type="submission" date="2022-09" db="EMBL/GenBank/DDBJ databases">
        <authorList>
            <person name="Palmer J.M."/>
        </authorList>
    </citation>
    <scope>NUCLEOTIDE SEQUENCE [LARGE SCALE GENOMIC DNA]</scope>
    <source>
        <strain evidence="1 2">DSM 7382</strain>
    </source>
</reference>
<evidence type="ECO:0000313" key="2">
    <source>
        <dbReference type="Proteomes" id="UP001385951"/>
    </source>
</evidence>
<organism evidence="1 2">
    <name type="scientific">Cerrena zonata</name>
    <dbReference type="NCBI Taxonomy" id="2478898"/>
    <lineage>
        <taxon>Eukaryota</taxon>
        <taxon>Fungi</taxon>
        <taxon>Dikarya</taxon>
        <taxon>Basidiomycota</taxon>
        <taxon>Agaricomycotina</taxon>
        <taxon>Agaricomycetes</taxon>
        <taxon>Polyporales</taxon>
        <taxon>Cerrenaceae</taxon>
        <taxon>Cerrena</taxon>
    </lineage>
</organism>
<name>A0AAW0G5K7_9APHY</name>
<dbReference type="AlphaFoldDB" id="A0AAW0G5K7"/>
<keyword evidence="2" id="KW-1185">Reference proteome</keyword>
<proteinExistence type="predicted"/>
<evidence type="ECO:0000313" key="1">
    <source>
        <dbReference type="EMBL" id="KAK7688740.1"/>
    </source>
</evidence>
<protein>
    <submittedName>
        <fullName evidence="1">Uncharacterized protein</fullName>
    </submittedName>
</protein>
<gene>
    <name evidence="1" type="ORF">QCA50_008279</name>
</gene>
<accession>A0AAW0G5K7</accession>
<sequence>MIKRLQTRRPRFVDDAISRYDACPYPRRDTHSNVLQRHLPLSAGFRALTISELRTTQADDSPVFLRSAFSLRTARPSLRYFDYSSPMSIDAKMTSPSFPLILTEPLLSERVAIPT</sequence>
<comment type="caution">
    <text evidence="1">The sequence shown here is derived from an EMBL/GenBank/DDBJ whole genome shotgun (WGS) entry which is preliminary data.</text>
</comment>